<dbReference type="NCBIfam" id="TIGR02069">
    <property type="entry name" value="cyanophycinase"/>
    <property type="match status" value="1"/>
</dbReference>
<reference evidence="2" key="1">
    <citation type="submission" date="2019-08" db="EMBL/GenBank/DDBJ databases">
        <authorList>
            <person name="Kucharzyk K."/>
            <person name="Murdoch R.W."/>
            <person name="Higgins S."/>
            <person name="Loffler F."/>
        </authorList>
    </citation>
    <scope>NUCLEOTIDE SEQUENCE</scope>
</reference>
<dbReference type="EMBL" id="VSSQ01000112">
    <property type="protein sequence ID" value="MPL78009.1"/>
    <property type="molecule type" value="Genomic_DNA"/>
</dbReference>
<keyword evidence="1" id="KW-0472">Membrane</keyword>
<dbReference type="InterPro" id="IPR029062">
    <property type="entry name" value="Class_I_gatase-like"/>
</dbReference>
<gene>
    <name evidence="2" type="ORF">SDC9_23870</name>
</gene>
<evidence type="ECO:0000313" key="2">
    <source>
        <dbReference type="EMBL" id="MPL78009.1"/>
    </source>
</evidence>
<evidence type="ECO:0000256" key="1">
    <source>
        <dbReference type="SAM" id="Phobius"/>
    </source>
</evidence>
<organism evidence="2">
    <name type="scientific">bioreactor metagenome</name>
    <dbReference type="NCBI Taxonomy" id="1076179"/>
    <lineage>
        <taxon>unclassified sequences</taxon>
        <taxon>metagenomes</taxon>
        <taxon>ecological metagenomes</taxon>
    </lineage>
</organism>
<dbReference type="GO" id="GO:0016787">
    <property type="term" value="F:hydrolase activity"/>
    <property type="evidence" value="ECO:0007669"/>
    <property type="project" value="InterPro"/>
</dbReference>
<comment type="caution">
    <text evidence="2">The sequence shown here is derived from an EMBL/GenBank/DDBJ whole genome shotgun (WGS) entry which is preliminary data.</text>
</comment>
<dbReference type="CDD" id="cd03145">
    <property type="entry name" value="GAT1_cyanophycinase"/>
    <property type="match status" value="1"/>
</dbReference>
<dbReference type="SUPFAM" id="SSF52317">
    <property type="entry name" value="Class I glutamine amidotransferase-like"/>
    <property type="match status" value="1"/>
</dbReference>
<dbReference type="AlphaFoldDB" id="A0A644UGK9"/>
<sequence>MHENCEMRNHLKITLLFNLSPELVFLQLIYGKMKHSGLFLFVMYGLLIPGVLAQQKGSLLIAGGALKSDNKAVYEKMLELAGGAERAVFGVIPAAGGAPVSSFESFKELLIGYGVKAENIHLVNVAMMDDKSTEFADESKWAGNAEDKRVAGILKTCTAVWFTGGDQMRVLMTLTRADGSPTQVLKAVNDVYTRGGMIGGSSAGAAIMGPVMIAGGSSLGAFGLSADTTVSGPGGENSAGEPLLLSQGLDFFRFGIVDQHFNQRARLGRLCMALAQSRDKAPFGVGVDENTALIYYAAENKIQVIGENGLTILNAEEVQINGAAPRLKIANLKFSYLEHGDEMNLSDMKVTPAVHRFPIHGNEEYELMAPPRSGLFDTDAPDFRELATRYLANNKLLSEIRSTGFNGTIGITVVISKTLQSRAYVSTGENGKKKYTLENFRLDFEPVEIAIRPVY</sequence>
<name>A0A644UGK9_9ZZZZ</name>
<keyword evidence="1" id="KW-1133">Transmembrane helix</keyword>
<dbReference type="InterPro" id="IPR011811">
    <property type="entry name" value="Peptidase_S51_cyanophycinase"/>
</dbReference>
<keyword evidence="1" id="KW-0812">Transmembrane</keyword>
<dbReference type="PANTHER" id="PTHR36175:SF1">
    <property type="entry name" value="CYANOPHYCINASE"/>
    <property type="match status" value="1"/>
</dbReference>
<dbReference type="Gene3D" id="3.40.50.880">
    <property type="match status" value="1"/>
</dbReference>
<accession>A0A644UGK9</accession>
<protein>
    <submittedName>
        <fullName evidence="2">Uncharacterized protein</fullName>
    </submittedName>
</protein>
<feature type="transmembrane region" description="Helical" evidence="1">
    <location>
        <begin position="36"/>
        <end position="53"/>
    </location>
</feature>
<dbReference type="PANTHER" id="PTHR36175">
    <property type="entry name" value="CYANOPHYCINASE"/>
    <property type="match status" value="1"/>
</dbReference>
<proteinExistence type="predicted"/>